<evidence type="ECO:0000256" key="4">
    <source>
        <dbReference type="ARBA" id="ARBA00022989"/>
    </source>
</evidence>
<feature type="transmembrane region" description="Helical" evidence="7">
    <location>
        <begin position="390"/>
        <end position="410"/>
    </location>
</feature>
<feature type="transmembrane region" description="Helical" evidence="7">
    <location>
        <begin position="330"/>
        <end position="356"/>
    </location>
</feature>
<dbReference type="PANTHER" id="PTHR11819:SF77">
    <property type="entry name" value="SODIUM_GLUCOSE COTRANSPORT PROTEIN"/>
    <property type="match status" value="1"/>
</dbReference>
<protein>
    <submittedName>
        <fullName evidence="8">Na+:solute symporter</fullName>
    </submittedName>
</protein>
<reference evidence="8" key="1">
    <citation type="submission" date="2023-01" db="EMBL/GenBank/DDBJ databases">
        <title>The genome sequence of Kordiimonadaceae bacterium 6D33.</title>
        <authorList>
            <person name="Liu Y."/>
        </authorList>
    </citation>
    <scope>NUCLEOTIDE SEQUENCE</scope>
    <source>
        <strain evidence="8">6D33</strain>
    </source>
</reference>
<gene>
    <name evidence="8" type="ORF">PH603_16190</name>
</gene>
<feature type="transmembrane region" description="Helical" evidence="7">
    <location>
        <begin position="45"/>
        <end position="66"/>
    </location>
</feature>
<dbReference type="InterPro" id="IPR038377">
    <property type="entry name" value="Na/Glc_symporter_sf"/>
</dbReference>
<feature type="transmembrane region" description="Helical" evidence="7">
    <location>
        <begin position="159"/>
        <end position="179"/>
    </location>
</feature>
<feature type="transmembrane region" description="Helical" evidence="7">
    <location>
        <begin position="472"/>
        <end position="490"/>
    </location>
</feature>
<organism evidence="8 9">
    <name type="scientific">Gimibacter soli</name>
    <dbReference type="NCBI Taxonomy" id="3024400"/>
    <lineage>
        <taxon>Bacteria</taxon>
        <taxon>Pseudomonadati</taxon>
        <taxon>Pseudomonadota</taxon>
        <taxon>Alphaproteobacteria</taxon>
        <taxon>Kordiimonadales</taxon>
        <taxon>Temperatibacteraceae</taxon>
        <taxon>Gimibacter</taxon>
    </lineage>
</organism>
<feature type="transmembrane region" description="Helical" evidence="7">
    <location>
        <begin position="520"/>
        <end position="540"/>
    </location>
</feature>
<dbReference type="Gene3D" id="1.20.1730.10">
    <property type="entry name" value="Sodium/glucose cotransporter"/>
    <property type="match status" value="1"/>
</dbReference>
<evidence type="ECO:0000256" key="3">
    <source>
        <dbReference type="ARBA" id="ARBA00022692"/>
    </source>
</evidence>
<keyword evidence="9" id="KW-1185">Reference proteome</keyword>
<dbReference type="EMBL" id="CP116805">
    <property type="protein sequence ID" value="WCL54079.1"/>
    <property type="molecule type" value="Genomic_DNA"/>
</dbReference>
<dbReference type="PROSITE" id="PS50283">
    <property type="entry name" value="NA_SOLUT_SYMP_3"/>
    <property type="match status" value="1"/>
</dbReference>
<sequence>MHLTALDWAIVALVLFGNLAVGLYVTKRASASSASFFLGGRHMPWWLLGTSMVATTFAADTPNLVTGLVRTGGVAANWAWWCFLLTGMLTAFVYAKLWRRLGVTTDNEFYERRYSGKPAAFLRGFRAVYLGIFFNVLIMGNVTLAAIKYGAVLFNVSPVMVVVIAGGVTVAFSAAGGLLGVLVTDMVLFVIAMAGAIIAALYALDHPSVGGLDALLAHANVADKLPMVPDMSDPAVYVPLLVIPLAVQWWASWYPGSEPGGGGYVAQRMLAAKNERHAVAATVFFNLAHYALRPWPWIIVALASLVVFPDIASLKAALPQVPENILTDDLAYPAMLTFLPAGLLGLVMASIVAAYVSTISTSLNWGASYVVNDVYVRFMKPDATDKQQVMAGRVVTVLLMVLAGLFALTLESANQGFNLLLSVGAGTGLLFILRWFWSRINAWSEVAAMVISFAVSILLDRIDFGLASHEKFVAAVAITTAGWVIVTLLTPKTDAAKLSAFKAETAAFTEPGVVGSGVRAAAWGVAGVYALLFGLGQLLYGNLTAAALLLFVFTLATARVLGAIKRVPVTEEPSAP</sequence>
<feature type="transmembrane region" description="Helical" evidence="7">
    <location>
        <begin position="417"/>
        <end position="436"/>
    </location>
</feature>
<evidence type="ECO:0000256" key="1">
    <source>
        <dbReference type="ARBA" id="ARBA00004141"/>
    </source>
</evidence>
<feature type="transmembrane region" description="Helical" evidence="7">
    <location>
        <begin position="6"/>
        <end position="25"/>
    </location>
</feature>
<dbReference type="GO" id="GO:0005412">
    <property type="term" value="F:D-glucose:sodium symporter activity"/>
    <property type="evidence" value="ECO:0007669"/>
    <property type="project" value="TreeGrafter"/>
</dbReference>
<keyword evidence="5 7" id="KW-0472">Membrane</keyword>
<feature type="transmembrane region" description="Helical" evidence="7">
    <location>
        <begin position="298"/>
        <end position="318"/>
    </location>
</feature>
<dbReference type="RefSeq" id="WP_289503798.1">
    <property type="nucleotide sequence ID" value="NZ_CP116805.1"/>
</dbReference>
<evidence type="ECO:0000256" key="7">
    <source>
        <dbReference type="SAM" id="Phobius"/>
    </source>
</evidence>
<dbReference type="InterPro" id="IPR001734">
    <property type="entry name" value="Na/solute_symporter"/>
</dbReference>
<feature type="transmembrane region" description="Helical" evidence="7">
    <location>
        <begin position="186"/>
        <end position="204"/>
    </location>
</feature>
<dbReference type="KEGG" id="gso:PH603_16190"/>
<keyword evidence="4 7" id="KW-1133">Transmembrane helix</keyword>
<comment type="subcellular location">
    <subcellularLocation>
        <location evidence="1">Membrane</location>
        <topology evidence="1">Multi-pass membrane protein</topology>
    </subcellularLocation>
</comment>
<evidence type="ECO:0000313" key="8">
    <source>
        <dbReference type="EMBL" id="WCL54079.1"/>
    </source>
</evidence>
<evidence type="ECO:0000313" key="9">
    <source>
        <dbReference type="Proteomes" id="UP001217500"/>
    </source>
</evidence>
<evidence type="ECO:0000256" key="2">
    <source>
        <dbReference type="ARBA" id="ARBA00006434"/>
    </source>
</evidence>
<dbReference type="Pfam" id="PF00474">
    <property type="entry name" value="SSF"/>
    <property type="match status" value="1"/>
</dbReference>
<comment type="similarity">
    <text evidence="2 6">Belongs to the sodium:solute symporter (SSF) (TC 2.A.21) family.</text>
</comment>
<dbReference type="AlphaFoldDB" id="A0AAE9XPX0"/>
<name>A0AAE9XPX0_9PROT</name>
<keyword evidence="3 7" id="KW-0812">Transmembrane</keyword>
<evidence type="ECO:0000256" key="6">
    <source>
        <dbReference type="RuleBase" id="RU362091"/>
    </source>
</evidence>
<dbReference type="PANTHER" id="PTHR11819">
    <property type="entry name" value="SOLUTE CARRIER FAMILY 5"/>
    <property type="match status" value="1"/>
</dbReference>
<feature type="transmembrane region" description="Helical" evidence="7">
    <location>
        <begin position="442"/>
        <end position="460"/>
    </location>
</feature>
<proteinExistence type="inferred from homology"/>
<dbReference type="Proteomes" id="UP001217500">
    <property type="component" value="Chromosome"/>
</dbReference>
<feature type="transmembrane region" description="Helical" evidence="7">
    <location>
        <begin position="78"/>
        <end position="95"/>
    </location>
</feature>
<dbReference type="CDD" id="cd11477">
    <property type="entry name" value="SLC5sbd_u1"/>
    <property type="match status" value="1"/>
</dbReference>
<feature type="transmembrane region" description="Helical" evidence="7">
    <location>
        <begin position="547"/>
        <end position="564"/>
    </location>
</feature>
<feature type="transmembrane region" description="Helical" evidence="7">
    <location>
        <begin position="127"/>
        <end position="147"/>
    </location>
</feature>
<dbReference type="GO" id="GO:0005886">
    <property type="term" value="C:plasma membrane"/>
    <property type="evidence" value="ECO:0007669"/>
    <property type="project" value="TreeGrafter"/>
</dbReference>
<accession>A0AAE9XPX0</accession>
<evidence type="ECO:0000256" key="5">
    <source>
        <dbReference type="ARBA" id="ARBA00023136"/>
    </source>
</evidence>